<keyword evidence="5 7" id="KW-1133">Transmembrane helix</keyword>
<evidence type="ECO:0000256" key="5">
    <source>
        <dbReference type="ARBA" id="ARBA00022989"/>
    </source>
</evidence>
<evidence type="ECO:0000256" key="7">
    <source>
        <dbReference type="HAMAP-Rule" id="MF_00672"/>
    </source>
</evidence>
<proteinExistence type="inferred from homology"/>
<keyword evidence="6 7" id="KW-0472">Membrane</keyword>
<dbReference type="NCBIfam" id="TIGR00765">
    <property type="entry name" value="yihY_not_rbn"/>
    <property type="match status" value="1"/>
</dbReference>
<keyword evidence="9" id="KW-1185">Reference proteome</keyword>
<comment type="subcellular location">
    <subcellularLocation>
        <location evidence="1 7">Cell membrane</location>
        <topology evidence="1 7">Multi-pass membrane protein</topology>
    </subcellularLocation>
</comment>
<dbReference type="InterPro" id="IPR023679">
    <property type="entry name" value="UPF0761_bac"/>
</dbReference>
<evidence type="ECO:0000256" key="6">
    <source>
        <dbReference type="ARBA" id="ARBA00023136"/>
    </source>
</evidence>
<comment type="similarity">
    <text evidence="7">Belongs to the UPF0761 family.</text>
</comment>
<feature type="transmembrane region" description="Helical" evidence="7">
    <location>
        <begin position="248"/>
        <end position="269"/>
    </location>
</feature>
<feature type="transmembrane region" description="Helical" evidence="7">
    <location>
        <begin position="170"/>
        <end position="192"/>
    </location>
</feature>
<evidence type="ECO:0000313" key="8">
    <source>
        <dbReference type="EMBL" id="TCV89108.1"/>
    </source>
</evidence>
<keyword evidence="2 7" id="KW-1003">Cell membrane</keyword>
<accession>A0A4R3YDC6</accession>
<organism evidence="8 9">
    <name type="scientific">Sulfurirhabdus autotrophica</name>
    <dbReference type="NCBI Taxonomy" id="1706046"/>
    <lineage>
        <taxon>Bacteria</taxon>
        <taxon>Pseudomonadati</taxon>
        <taxon>Pseudomonadota</taxon>
        <taxon>Betaproteobacteria</taxon>
        <taxon>Nitrosomonadales</taxon>
        <taxon>Sulfuricellaceae</taxon>
        <taxon>Sulfurirhabdus</taxon>
    </lineage>
</organism>
<dbReference type="InterPro" id="IPR017039">
    <property type="entry name" value="Virul_fac_BrkB"/>
</dbReference>
<evidence type="ECO:0000256" key="2">
    <source>
        <dbReference type="ARBA" id="ARBA00022475"/>
    </source>
</evidence>
<dbReference type="RefSeq" id="WP_124945868.1">
    <property type="nucleotide sequence ID" value="NZ_BHVT01000020.1"/>
</dbReference>
<dbReference type="HAMAP" id="MF_00672">
    <property type="entry name" value="UPF0761"/>
    <property type="match status" value="1"/>
</dbReference>
<keyword evidence="3" id="KW-0997">Cell inner membrane</keyword>
<gene>
    <name evidence="8" type="ORF">EDC63_103180</name>
</gene>
<dbReference type="Proteomes" id="UP000295367">
    <property type="component" value="Unassembled WGS sequence"/>
</dbReference>
<evidence type="ECO:0000256" key="4">
    <source>
        <dbReference type="ARBA" id="ARBA00022692"/>
    </source>
</evidence>
<evidence type="ECO:0000313" key="9">
    <source>
        <dbReference type="Proteomes" id="UP000295367"/>
    </source>
</evidence>
<comment type="caution">
    <text evidence="8">The sequence shown here is derived from an EMBL/GenBank/DDBJ whole genome shotgun (WGS) entry which is preliminary data.</text>
</comment>
<dbReference type="AlphaFoldDB" id="A0A4R3YDC6"/>
<dbReference type="GO" id="GO:0005886">
    <property type="term" value="C:plasma membrane"/>
    <property type="evidence" value="ECO:0007669"/>
    <property type="project" value="UniProtKB-SubCell"/>
</dbReference>
<name>A0A4R3YDC6_9PROT</name>
<evidence type="ECO:0000256" key="1">
    <source>
        <dbReference type="ARBA" id="ARBA00004651"/>
    </source>
</evidence>
<keyword evidence="4 7" id="KW-0812">Transmembrane</keyword>
<dbReference type="OrthoDB" id="9808671at2"/>
<feature type="transmembrane region" description="Helical" evidence="7">
    <location>
        <begin position="132"/>
        <end position="158"/>
    </location>
</feature>
<protein>
    <recommendedName>
        <fullName evidence="7">UPF0761 membrane protein EDC63_103180</fullName>
    </recommendedName>
</protein>
<dbReference type="SUPFAM" id="SSF46785">
    <property type="entry name" value="Winged helix' DNA-binding domain"/>
    <property type="match status" value="1"/>
</dbReference>
<feature type="transmembrane region" description="Helical" evidence="7">
    <location>
        <begin position="93"/>
        <end position="112"/>
    </location>
</feature>
<dbReference type="PANTHER" id="PTHR30213">
    <property type="entry name" value="INNER MEMBRANE PROTEIN YHJD"/>
    <property type="match status" value="1"/>
</dbReference>
<sequence>MSRVLYLFSFLRFIARRFNEDKCLQMASSLTFTTLLSLVPLITITLTMISAFPVFSELSTQLKVFILSNLVPESAGKVITVYMQQFSENANKLTALGIASLGVTAIMLMLTIEKALNVIWRVLRQRTLLNRVLIYWAVLTLGPLLMGSSISLTSYLVSFSLGFVSGVPEVSVVLLKIMPVMLTIISITLLFVTVPNRFVPWAHAFTGAVIAGIAFELMKKFFAVYIGHFGSYKLVYGAFAIFPIFLLWIYFSWMVVLLGAVIASSLSYWRGGAWKNERVPGRQLYDALHILNLLYQGYEKGETFDLRQLRQQVHLGFDELEEILERLVQVKWIRRVAGNGWALVVNPEKIKVYEVYQLFVFRAPHLLATKTGEDSSLNKFIHGLSSRIDVEMNKSLKALFEESAENGVKQQ</sequence>
<dbReference type="InterPro" id="IPR036388">
    <property type="entry name" value="WH-like_DNA-bd_sf"/>
</dbReference>
<dbReference type="InterPro" id="IPR036390">
    <property type="entry name" value="WH_DNA-bd_sf"/>
</dbReference>
<dbReference type="PANTHER" id="PTHR30213:SF0">
    <property type="entry name" value="UPF0761 MEMBRANE PROTEIN YIHY"/>
    <property type="match status" value="1"/>
</dbReference>
<dbReference type="Pfam" id="PF03631">
    <property type="entry name" value="Virul_fac_BrkB"/>
    <property type="match status" value="1"/>
</dbReference>
<dbReference type="Gene3D" id="1.10.10.10">
    <property type="entry name" value="Winged helix-like DNA-binding domain superfamily/Winged helix DNA-binding domain"/>
    <property type="match status" value="1"/>
</dbReference>
<feature type="transmembrane region" description="Helical" evidence="7">
    <location>
        <begin position="35"/>
        <end position="55"/>
    </location>
</feature>
<dbReference type="EMBL" id="SMCO01000003">
    <property type="protein sequence ID" value="TCV89108.1"/>
    <property type="molecule type" value="Genomic_DNA"/>
</dbReference>
<reference evidence="8 9" key="1">
    <citation type="submission" date="2019-03" db="EMBL/GenBank/DDBJ databases">
        <title>Genomic Encyclopedia of Type Strains, Phase IV (KMG-IV): sequencing the most valuable type-strain genomes for metagenomic binning, comparative biology and taxonomic classification.</title>
        <authorList>
            <person name="Goeker M."/>
        </authorList>
    </citation>
    <scope>NUCLEOTIDE SEQUENCE [LARGE SCALE GENOMIC DNA]</scope>
    <source>
        <strain evidence="8 9">DSM 100309</strain>
    </source>
</reference>
<evidence type="ECO:0000256" key="3">
    <source>
        <dbReference type="ARBA" id="ARBA00022519"/>
    </source>
</evidence>
<feature type="transmembrane region" description="Helical" evidence="7">
    <location>
        <begin position="198"/>
        <end position="215"/>
    </location>
</feature>